<sequence length="613" mass="69650">MKDGGEDVVGGKRRVDKFSILAEFDEGNEDCSAEIGEAILDVTEAEKRENSKEEIEKISRRRVKVFGTPTITIKKHELWLDDLAQLCHSFFIPIEVPRPGWFRTTKFKKPSHLVLARINCTEQLIRDENNKMQFLHGFFGKRFTPVDEEVCDSMGFWKRLMEISLPRMSHIKHMLKKSDDPIQSAISENNLKLQLLTSVEQMMFFNYPLTGFTEDMDGIASVVNTRQCYGRLTETSPVFVVDCEMCQTTACKSELTRVTLIDEEGNIVIDSFVKPKNKITDYVTCFSGVTKESLEGVTVTVEDVQETLQRVLPPNAILVGHSIENDLMAMRVSHPYCIDVGLIYSSKMNRRSRQSLKKLADCYLGETIQSSDNGHCSYEDCWATLQLFKLKLKHGIVFGSVADGFDHLEWTQNFEKPQKSNLDDQKKTYVKNVKLPPPKCVGHCVSCGSEIKSQCCVEECLCMKRQPKKCILCAGKGEEYQDPDEHERFNYGVAIKKFVEKTKTPINEVTEAFTTKKALFARYMDNIEAQSIKNVTICDMTDLTTPEEIKDYILDANVMENDLCVIEYNAEEGSEEAVDQLLKHVHNSMAPFGILALVLCTTTRAIMHFGVKI</sequence>
<accession>A0A811LA33</accession>
<dbReference type="Proteomes" id="UP000614601">
    <property type="component" value="Unassembled WGS sequence"/>
</dbReference>
<dbReference type="CDD" id="cd06145">
    <property type="entry name" value="REX1_like"/>
    <property type="match status" value="1"/>
</dbReference>
<dbReference type="InterPro" id="IPR047021">
    <property type="entry name" value="REXO1/3/4-like"/>
</dbReference>
<gene>
    <name evidence="8" type="ORF">BOKJ2_LOCUS10744</name>
</gene>
<evidence type="ECO:0000256" key="5">
    <source>
        <dbReference type="ARBA" id="ARBA00022839"/>
    </source>
</evidence>
<dbReference type="SMART" id="SM00479">
    <property type="entry name" value="EXOIII"/>
    <property type="match status" value="1"/>
</dbReference>
<keyword evidence="9" id="KW-1185">Reference proteome</keyword>
<dbReference type="FunFam" id="3.30.420.10:FF:000019">
    <property type="entry name" value="RNA exonuclease NEF-sp"/>
    <property type="match status" value="1"/>
</dbReference>
<dbReference type="InterPro" id="IPR034922">
    <property type="entry name" value="REX1-like_exo"/>
</dbReference>
<dbReference type="SUPFAM" id="SSF53098">
    <property type="entry name" value="Ribonuclease H-like"/>
    <property type="match status" value="1"/>
</dbReference>
<protein>
    <recommendedName>
        <fullName evidence="7">Exonuclease domain-containing protein</fullName>
    </recommendedName>
</protein>
<dbReference type="InterPro" id="IPR013520">
    <property type="entry name" value="Ribonucl_H"/>
</dbReference>
<evidence type="ECO:0000256" key="4">
    <source>
        <dbReference type="ARBA" id="ARBA00022801"/>
    </source>
</evidence>
<feature type="domain" description="Exonuclease" evidence="7">
    <location>
        <begin position="237"/>
        <end position="397"/>
    </location>
</feature>
<evidence type="ECO:0000313" key="8">
    <source>
        <dbReference type="EMBL" id="CAD5223974.1"/>
    </source>
</evidence>
<dbReference type="GO" id="GO:0004527">
    <property type="term" value="F:exonuclease activity"/>
    <property type="evidence" value="ECO:0007669"/>
    <property type="project" value="UniProtKB-KW"/>
</dbReference>
<reference evidence="8" key="1">
    <citation type="submission" date="2020-09" db="EMBL/GenBank/DDBJ databases">
        <authorList>
            <person name="Kikuchi T."/>
        </authorList>
    </citation>
    <scope>NUCLEOTIDE SEQUENCE</scope>
    <source>
        <strain evidence="8">SH1</strain>
    </source>
</reference>
<evidence type="ECO:0000256" key="6">
    <source>
        <dbReference type="ARBA" id="ARBA00023242"/>
    </source>
</evidence>
<keyword evidence="6" id="KW-0539">Nucleus</keyword>
<dbReference type="PANTHER" id="PTHR12801">
    <property type="entry name" value="RNA EXONUCLEASE REXO1 / RECO3 FAMILY MEMBER-RELATED"/>
    <property type="match status" value="1"/>
</dbReference>
<comment type="caution">
    <text evidence="8">The sequence shown here is derived from an EMBL/GenBank/DDBJ whole genome shotgun (WGS) entry which is preliminary data.</text>
</comment>
<evidence type="ECO:0000256" key="3">
    <source>
        <dbReference type="ARBA" id="ARBA00022722"/>
    </source>
</evidence>
<keyword evidence="5" id="KW-0269">Exonuclease</keyword>
<name>A0A811LA33_9BILA</name>
<keyword evidence="3" id="KW-0540">Nuclease</keyword>
<keyword evidence="4" id="KW-0378">Hydrolase</keyword>
<dbReference type="InterPro" id="IPR012337">
    <property type="entry name" value="RNaseH-like_sf"/>
</dbReference>
<proteinExistence type="inferred from homology"/>
<dbReference type="GO" id="GO:0003676">
    <property type="term" value="F:nucleic acid binding"/>
    <property type="evidence" value="ECO:0007669"/>
    <property type="project" value="InterPro"/>
</dbReference>
<evidence type="ECO:0000259" key="7">
    <source>
        <dbReference type="SMART" id="SM00479"/>
    </source>
</evidence>
<dbReference type="EMBL" id="CAJFDH010000005">
    <property type="protein sequence ID" value="CAD5223974.1"/>
    <property type="molecule type" value="Genomic_DNA"/>
</dbReference>
<dbReference type="Proteomes" id="UP000783686">
    <property type="component" value="Unassembled WGS sequence"/>
</dbReference>
<dbReference type="InterPro" id="IPR036397">
    <property type="entry name" value="RNaseH_sf"/>
</dbReference>
<dbReference type="EMBL" id="CAJFCW020000005">
    <property type="protein sequence ID" value="CAG9119268.1"/>
    <property type="molecule type" value="Genomic_DNA"/>
</dbReference>
<dbReference type="PANTHER" id="PTHR12801:SF82">
    <property type="entry name" value="RNA EXONUCLEASE 5"/>
    <property type="match status" value="1"/>
</dbReference>
<evidence type="ECO:0000313" key="9">
    <source>
        <dbReference type="Proteomes" id="UP000614601"/>
    </source>
</evidence>
<dbReference type="GO" id="GO:0005634">
    <property type="term" value="C:nucleus"/>
    <property type="evidence" value="ECO:0007669"/>
    <property type="project" value="UniProtKB-SubCell"/>
</dbReference>
<evidence type="ECO:0000256" key="2">
    <source>
        <dbReference type="ARBA" id="ARBA00006357"/>
    </source>
</evidence>
<dbReference type="Gene3D" id="3.30.420.10">
    <property type="entry name" value="Ribonuclease H-like superfamily/Ribonuclease H"/>
    <property type="match status" value="1"/>
</dbReference>
<comment type="similarity">
    <text evidence="2">Belongs to the REXO1/REXO3 family.</text>
</comment>
<evidence type="ECO:0000256" key="1">
    <source>
        <dbReference type="ARBA" id="ARBA00004123"/>
    </source>
</evidence>
<organism evidence="8 9">
    <name type="scientific">Bursaphelenchus okinawaensis</name>
    <dbReference type="NCBI Taxonomy" id="465554"/>
    <lineage>
        <taxon>Eukaryota</taxon>
        <taxon>Metazoa</taxon>
        <taxon>Ecdysozoa</taxon>
        <taxon>Nematoda</taxon>
        <taxon>Chromadorea</taxon>
        <taxon>Rhabditida</taxon>
        <taxon>Tylenchina</taxon>
        <taxon>Tylenchomorpha</taxon>
        <taxon>Aphelenchoidea</taxon>
        <taxon>Aphelenchoididae</taxon>
        <taxon>Bursaphelenchus</taxon>
    </lineage>
</organism>
<dbReference type="AlphaFoldDB" id="A0A811LA33"/>
<comment type="subcellular location">
    <subcellularLocation>
        <location evidence="1">Nucleus</location>
    </subcellularLocation>
</comment>
<dbReference type="OrthoDB" id="3996471at2759"/>